<gene>
    <name evidence="3" type="ORF">IPK02_21255</name>
</gene>
<evidence type="ECO:0000313" key="4">
    <source>
        <dbReference type="Proteomes" id="UP000706151"/>
    </source>
</evidence>
<evidence type="ECO:0000313" key="3">
    <source>
        <dbReference type="EMBL" id="MBK7956268.1"/>
    </source>
</evidence>
<dbReference type="Pfam" id="PF07589">
    <property type="entry name" value="PEP-CTERM"/>
    <property type="match status" value="1"/>
</dbReference>
<feature type="domain" description="Ice-binding protein C-terminal" evidence="2">
    <location>
        <begin position="259"/>
        <end position="281"/>
    </location>
</feature>
<sequence>MKTAQMKRFSSARKLTLALGSSLLLAALAPAQAAVLYGVTGDGGIPSETLFTINQTTAAATSFLTLGAGNDGEAIGFNPTDGFMYHASGIFAQIWESIDLSVPSVATSMPLVTVNENLALTWNPSSGTFLMSNRDNNLFYSTTAAGIATDIGSTPDDLKGLAFVGSTLYGAAAFTSTLYALNPLDGAVLSSLGVSMAGFTVDGMNGLATDPDSGLLYGVVRTGSDRHLATIDPLTGIASDIGVITGGSGWSGLAFGPAQIPEPGTLALLVFGLAGLRRGRRPQ</sequence>
<accession>A0A935TF76</accession>
<reference evidence="3 4" key="1">
    <citation type="submission" date="2020-10" db="EMBL/GenBank/DDBJ databases">
        <title>Connecting structure to function with the recovery of over 1000 high-quality activated sludge metagenome-assembled genomes encoding full-length rRNA genes using long-read sequencing.</title>
        <authorList>
            <person name="Singleton C.M."/>
            <person name="Petriglieri F."/>
            <person name="Kristensen J.M."/>
            <person name="Kirkegaard R.H."/>
            <person name="Michaelsen T.Y."/>
            <person name="Andersen M.H."/>
            <person name="Karst S.M."/>
            <person name="Dueholm M.S."/>
            <person name="Nielsen P.H."/>
            <person name="Albertsen M."/>
        </authorList>
    </citation>
    <scope>NUCLEOTIDE SEQUENCE [LARGE SCALE GENOMIC DNA]</scope>
    <source>
        <strain evidence="3">Fred_18-Q3-R57-64_BAT3C.720</strain>
    </source>
</reference>
<dbReference type="SUPFAM" id="SSF75011">
    <property type="entry name" value="3-carboxy-cis,cis-mucoante lactonizing enzyme"/>
    <property type="match status" value="1"/>
</dbReference>
<evidence type="ECO:0000256" key="1">
    <source>
        <dbReference type="SAM" id="SignalP"/>
    </source>
</evidence>
<feature type="signal peptide" evidence="1">
    <location>
        <begin position="1"/>
        <end position="33"/>
    </location>
</feature>
<evidence type="ECO:0000259" key="2">
    <source>
        <dbReference type="Pfam" id="PF07589"/>
    </source>
</evidence>
<comment type="caution">
    <text evidence="3">The sequence shown here is derived from an EMBL/GenBank/DDBJ whole genome shotgun (WGS) entry which is preliminary data.</text>
</comment>
<organism evidence="3 4">
    <name type="scientific">Candidatus Accumulibacter affinis</name>
    <dbReference type="NCBI Taxonomy" id="2954384"/>
    <lineage>
        <taxon>Bacteria</taxon>
        <taxon>Pseudomonadati</taxon>
        <taxon>Pseudomonadota</taxon>
        <taxon>Betaproteobacteria</taxon>
        <taxon>Candidatus Accumulibacter</taxon>
    </lineage>
</organism>
<dbReference type="InterPro" id="IPR013424">
    <property type="entry name" value="Ice-binding_C"/>
</dbReference>
<keyword evidence="1" id="KW-0732">Signal</keyword>
<feature type="chain" id="PRO_5037174546" evidence="1">
    <location>
        <begin position="34"/>
        <end position="283"/>
    </location>
</feature>
<dbReference type="Proteomes" id="UP000706151">
    <property type="component" value="Unassembled WGS sequence"/>
</dbReference>
<protein>
    <submittedName>
        <fullName evidence="3">DUF4394 domain-containing protein</fullName>
    </submittedName>
</protein>
<proteinExistence type="predicted"/>
<dbReference type="EMBL" id="JADJOT010000012">
    <property type="protein sequence ID" value="MBK7956268.1"/>
    <property type="molecule type" value="Genomic_DNA"/>
</dbReference>
<name>A0A935TF76_9PROT</name>
<dbReference type="NCBIfam" id="TIGR02595">
    <property type="entry name" value="PEP_CTERM"/>
    <property type="match status" value="1"/>
</dbReference>
<dbReference type="AlphaFoldDB" id="A0A935TF76"/>